<evidence type="ECO:0000313" key="1">
    <source>
        <dbReference type="EMBL" id="MDT0337744.1"/>
    </source>
</evidence>
<reference evidence="1" key="1">
    <citation type="submission" date="2023-02" db="EMBL/GenBank/DDBJ databases">
        <title>Description of Herbaspirillum huttiense subsp. nephrolepsisexaltata and Herbaspirillum huttiense subsp. lycopersicon.</title>
        <authorList>
            <person name="Poudel M."/>
            <person name="Sharma A."/>
            <person name="Goss E."/>
            <person name="Tapia J.H."/>
            <person name="Harmon C.M."/>
            <person name="Jones J.B."/>
        </authorList>
    </citation>
    <scope>NUCLEOTIDE SEQUENCE</scope>
    <source>
        <strain evidence="1">NC40101</strain>
    </source>
</reference>
<accession>A0AAE4K463</accession>
<comment type="caution">
    <text evidence="1">The sequence shown here is derived from an EMBL/GenBank/DDBJ whole genome shotgun (WGS) entry which is preliminary data.</text>
</comment>
<name>A0AAE4K463_9BURK</name>
<sequence length="90" mass="10120">MPTYHLRYFVDADNETREVELSLSSSVCPVALVEVVATAYRPEEQQEIGAIMESLSEDAEGLTQAQDFMAQMGILQIRYRIDGQGDEHIL</sequence>
<protein>
    <submittedName>
        <fullName evidence="1">Uncharacterized protein</fullName>
    </submittedName>
</protein>
<dbReference type="RefSeq" id="WP_310839134.1">
    <property type="nucleotide sequence ID" value="NZ_JAVLSM010000029.1"/>
</dbReference>
<gene>
    <name evidence="1" type="ORF">RJN63_12940</name>
</gene>
<dbReference type="EMBL" id="JAVRAA010000005">
    <property type="protein sequence ID" value="MDT0337744.1"/>
    <property type="molecule type" value="Genomic_DNA"/>
</dbReference>
<dbReference type="AlphaFoldDB" id="A0AAE4K463"/>
<organism evidence="1">
    <name type="scientific">Herbaspirillum huttiense subsp. nephrolepidis</name>
    <dbReference type="NCBI Taxonomy" id="3075126"/>
    <lineage>
        <taxon>Bacteria</taxon>
        <taxon>Pseudomonadati</taxon>
        <taxon>Pseudomonadota</taxon>
        <taxon>Betaproteobacteria</taxon>
        <taxon>Burkholderiales</taxon>
        <taxon>Oxalobacteraceae</taxon>
        <taxon>Herbaspirillum</taxon>
    </lineage>
</organism>
<proteinExistence type="predicted"/>